<reference evidence="9 10" key="1">
    <citation type="submission" date="2018-10" db="EMBL/GenBank/DDBJ databases">
        <title>Sequencing the genomes of 1000 actinobacteria strains.</title>
        <authorList>
            <person name="Klenk H.-P."/>
        </authorList>
    </citation>
    <scope>NUCLEOTIDE SEQUENCE [LARGE SCALE GENOMIC DNA]</scope>
    <source>
        <strain evidence="9 10">DSM 43800</strain>
    </source>
</reference>
<dbReference type="EC" id="3.4.21.26" evidence="3"/>
<comment type="catalytic activity">
    <reaction evidence="1">
        <text>Hydrolysis of Pro-|-Xaa &gt;&gt; Ala-|-Xaa in oligopeptides.</text>
        <dbReference type="EC" id="3.4.21.26"/>
    </reaction>
</comment>
<dbReference type="InterPro" id="IPR002470">
    <property type="entry name" value="Peptidase_S9A"/>
</dbReference>
<feature type="domain" description="Peptidase S9 prolyl oligopeptidase catalytic" evidence="7">
    <location>
        <begin position="439"/>
        <end position="644"/>
    </location>
</feature>
<evidence type="ECO:0000313" key="9">
    <source>
        <dbReference type="EMBL" id="RKT54715.1"/>
    </source>
</evidence>
<dbReference type="InterPro" id="IPR001375">
    <property type="entry name" value="Peptidase_S9_cat"/>
</dbReference>
<dbReference type="Gene3D" id="3.40.50.1820">
    <property type="entry name" value="alpha/beta hydrolase"/>
    <property type="match status" value="1"/>
</dbReference>
<dbReference type="Pfam" id="PF02897">
    <property type="entry name" value="Peptidase_S9_N"/>
    <property type="match status" value="1"/>
</dbReference>
<evidence type="ECO:0000259" key="8">
    <source>
        <dbReference type="Pfam" id="PF02897"/>
    </source>
</evidence>
<evidence type="ECO:0000256" key="6">
    <source>
        <dbReference type="ARBA" id="ARBA00022825"/>
    </source>
</evidence>
<dbReference type="InterPro" id="IPR051167">
    <property type="entry name" value="Prolyl_oligopep/macrocyclase"/>
</dbReference>
<evidence type="ECO:0000256" key="1">
    <source>
        <dbReference type="ARBA" id="ARBA00001070"/>
    </source>
</evidence>
<accession>A0A495W1X4</accession>
<keyword evidence="10" id="KW-1185">Reference proteome</keyword>
<dbReference type="InterPro" id="IPR002471">
    <property type="entry name" value="Pept_S9_AS"/>
</dbReference>
<evidence type="ECO:0000256" key="2">
    <source>
        <dbReference type="ARBA" id="ARBA00005228"/>
    </source>
</evidence>
<dbReference type="PANTHER" id="PTHR42881">
    <property type="entry name" value="PROLYL ENDOPEPTIDASE"/>
    <property type="match status" value="1"/>
</dbReference>
<dbReference type="InterPro" id="IPR023302">
    <property type="entry name" value="Pept_S9A_N"/>
</dbReference>
<comment type="caution">
    <text evidence="9">The sequence shown here is derived from an EMBL/GenBank/DDBJ whole genome shotgun (WGS) entry which is preliminary data.</text>
</comment>
<dbReference type="RefSeq" id="WP_121006532.1">
    <property type="nucleotide sequence ID" value="NZ_RBXO01000001.1"/>
</dbReference>
<dbReference type="GO" id="GO:0006508">
    <property type="term" value="P:proteolysis"/>
    <property type="evidence" value="ECO:0007669"/>
    <property type="project" value="UniProtKB-KW"/>
</dbReference>
<dbReference type="GO" id="GO:0005829">
    <property type="term" value="C:cytosol"/>
    <property type="evidence" value="ECO:0007669"/>
    <property type="project" value="TreeGrafter"/>
</dbReference>
<dbReference type="OrthoDB" id="9801421at2"/>
<keyword evidence="4" id="KW-0645">Protease</keyword>
<dbReference type="PANTHER" id="PTHR42881:SF2">
    <property type="entry name" value="PROLYL ENDOPEPTIDASE"/>
    <property type="match status" value="1"/>
</dbReference>
<dbReference type="PROSITE" id="PS00708">
    <property type="entry name" value="PRO_ENDOPEP_SER"/>
    <property type="match status" value="1"/>
</dbReference>
<name>A0A495W1X4_9PSEU</name>
<dbReference type="GO" id="GO:0004252">
    <property type="term" value="F:serine-type endopeptidase activity"/>
    <property type="evidence" value="ECO:0007669"/>
    <property type="project" value="UniProtKB-EC"/>
</dbReference>
<evidence type="ECO:0000256" key="4">
    <source>
        <dbReference type="ARBA" id="ARBA00022670"/>
    </source>
</evidence>
<evidence type="ECO:0000313" key="10">
    <source>
        <dbReference type="Proteomes" id="UP000282084"/>
    </source>
</evidence>
<comment type="similarity">
    <text evidence="2">Belongs to the peptidase S9A family.</text>
</comment>
<protein>
    <recommendedName>
        <fullName evidence="3">prolyl oligopeptidase</fullName>
        <ecNumber evidence="3">3.4.21.26</ecNumber>
    </recommendedName>
</protein>
<dbReference type="InterPro" id="IPR029058">
    <property type="entry name" value="AB_hydrolase_fold"/>
</dbReference>
<evidence type="ECO:0000256" key="5">
    <source>
        <dbReference type="ARBA" id="ARBA00022801"/>
    </source>
</evidence>
<dbReference type="GO" id="GO:0070012">
    <property type="term" value="F:oligopeptidase activity"/>
    <property type="evidence" value="ECO:0007669"/>
    <property type="project" value="TreeGrafter"/>
</dbReference>
<evidence type="ECO:0000256" key="3">
    <source>
        <dbReference type="ARBA" id="ARBA00011897"/>
    </source>
</evidence>
<sequence length="649" mass="68799">MGDAVTRADPHRWLEDADHPEVARWRAAQRDRWARHRADLTAFDAFRARVEELTRYDDHGLPQRRAGRLFLTVRAADGEHPVLTVVEPDGTRRALLDPGALDPSGRTTLDVWSASPTGGHVACLLSAGGGETGRLSVLETATGAVVDRDLAEARYSPVAWCGEDAFYYATARDGRLVVLRHRLGEHPADDLPVHTTGPRCTGVSLDEGGGWLVVTEHQGPSCTALWAGRSTPHAPPTRLHPVDLSDEGWSGCCGLVDGRLFALTDVDAPAGRLVVVDLAGGAVRTLLAPSGDRLLAGAAVLPGGPVVALWESAGGERSLTRHDPGDGRPEGDIALPGPGAVVEFGYDGHSAAWLVHSTPLTPPTLYRWDGEHGLSRFGDARPGVAADYRLTRYPADDGVEVDLHLVGPASAPDRPVPAVLHGYGAFAVPQLPEYYAVALAWAAAGGVFATAGVRGGGERGEDWHRAGSGRRKPVAIADFTAAARHLVRSGVTTADRLTAFGESAGGLLVTAAAVARPELFGAAVAVSPLCDMARYHLFGLGQDWLDEFGSPMDPEDAEVLARYSPYHNVRGDRSYPATLLVAFTADTRVAPLHARKMCAALQAAPGRGPALLREHPDLGHGAKARSRRLDHYAEVLAFAARHAGAGMAW</sequence>
<proteinExistence type="inferred from homology"/>
<dbReference type="AlphaFoldDB" id="A0A495W1X4"/>
<dbReference type="Proteomes" id="UP000282084">
    <property type="component" value="Unassembled WGS sequence"/>
</dbReference>
<feature type="domain" description="Peptidase S9A N-terminal" evidence="8">
    <location>
        <begin position="6"/>
        <end position="373"/>
    </location>
</feature>
<gene>
    <name evidence="9" type="ORF">C8E97_3363</name>
</gene>
<dbReference type="SUPFAM" id="SSF50993">
    <property type="entry name" value="Peptidase/esterase 'gauge' domain"/>
    <property type="match status" value="1"/>
</dbReference>
<dbReference type="PRINTS" id="PR00862">
    <property type="entry name" value="PROLIGOPTASE"/>
</dbReference>
<dbReference type="EMBL" id="RBXO01000001">
    <property type="protein sequence ID" value="RKT54715.1"/>
    <property type="molecule type" value="Genomic_DNA"/>
</dbReference>
<evidence type="ECO:0000259" key="7">
    <source>
        <dbReference type="Pfam" id="PF00326"/>
    </source>
</evidence>
<dbReference type="Pfam" id="PF00326">
    <property type="entry name" value="Peptidase_S9"/>
    <property type="match status" value="1"/>
</dbReference>
<organism evidence="9 10">
    <name type="scientific">Saccharothrix australiensis</name>
    <dbReference type="NCBI Taxonomy" id="2072"/>
    <lineage>
        <taxon>Bacteria</taxon>
        <taxon>Bacillati</taxon>
        <taxon>Actinomycetota</taxon>
        <taxon>Actinomycetes</taxon>
        <taxon>Pseudonocardiales</taxon>
        <taxon>Pseudonocardiaceae</taxon>
        <taxon>Saccharothrix</taxon>
    </lineage>
</organism>
<keyword evidence="5" id="KW-0378">Hydrolase</keyword>
<keyword evidence="6" id="KW-0720">Serine protease</keyword>
<dbReference type="Gene3D" id="2.130.10.120">
    <property type="entry name" value="Prolyl oligopeptidase, N-terminal domain"/>
    <property type="match status" value="1"/>
</dbReference>
<dbReference type="SUPFAM" id="SSF53474">
    <property type="entry name" value="alpha/beta-Hydrolases"/>
    <property type="match status" value="1"/>
</dbReference>